<evidence type="ECO:0000313" key="1">
    <source>
        <dbReference type="EMBL" id="GAH42726.1"/>
    </source>
</evidence>
<name>X1FAP9_9ZZZZ</name>
<dbReference type="AlphaFoldDB" id="X1FAP9"/>
<accession>X1FAP9</accession>
<proteinExistence type="predicted"/>
<sequence>STRNKEIMKVIIIALCGDSNFELILLNEAGRNLSLDKAYTLREAAIKAIFKDDRTAIQAQIMMTTIIGGENLTASSNAISEPFKSLMLTE</sequence>
<gene>
    <name evidence="1" type="ORF">S03H2_18982</name>
</gene>
<dbReference type="EMBL" id="BARU01009878">
    <property type="protein sequence ID" value="GAH42726.1"/>
    <property type="molecule type" value="Genomic_DNA"/>
</dbReference>
<feature type="non-terminal residue" evidence="1">
    <location>
        <position position="1"/>
    </location>
</feature>
<protein>
    <submittedName>
        <fullName evidence="1">Uncharacterized protein</fullName>
    </submittedName>
</protein>
<comment type="caution">
    <text evidence="1">The sequence shown here is derived from an EMBL/GenBank/DDBJ whole genome shotgun (WGS) entry which is preliminary data.</text>
</comment>
<reference evidence="1" key="1">
    <citation type="journal article" date="2014" name="Front. Microbiol.">
        <title>High frequency of phylogenetically diverse reductive dehalogenase-homologous genes in deep subseafloor sedimentary metagenomes.</title>
        <authorList>
            <person name="Kawai M."/>
            <person name="Futagami T."/>
            <person name="Toyoda A."/>
            <person name="Takaki Y."/>
            <person name="Nishi S."/>
            <person name="Hori S."/>
            <person name="Arai W."/>
            <person name="Tsubouchi T."/>
            <person name="Morono Y."/>
            <person name="Uchiyama I."/>
            <person name="Ito T."/>
            <person name="Fujiyama A."/>
            <person name="Inagaki F."/>
            <person name="Takami H."/>
        </authorList>
    </citation>
    <scope>NUCLEOTIDE SEQUENCE</scope>
    <source>
        <strain evidence="1">Expedition CK06-06</strain>
    </source>
</reference>
<organism evidence="1">
    <name type="scientific">marine sediment metagenome</name>
    <dbReference type="NCBI Taxonomy" id="412755"/>
    <lineage>
        <taxon>unclassified sequences</taxon>
        <taxon>metagenomes</taxon>
        <taxon>ecological metagenomes</taxon>
    </lineage>
</organism>